<evidence type="ECO:0000313" key="2">
    <source>
        <dbReference type="EMBL" id="SOD66991.1"/>
    </source>
</evidence>
<protein>
    <submittedName>
        <fullName evidence="2">Uncharacterized protein</fullName>
    </submittedName>
</protein>
<dbReference type="Proteomes" id="UP000219072">
    <property type="component" value="Unassembled WGS sequence"/>
</dbReference>
<dbReference type="AlphaFoldDB" id="A0A286E7Y0"/>
<evidence type="ECO:0000256" key="1">
    <source>
        <dbReference type="SAM" id="MobiDB-lite"/>
    </source>
</evidence>
<sequence length="65" mass="7067">MRRVRVGDDNVLRDTEQPAVPERETALLRPAFRSGVPGDLTAVLVDGDGSGQHGGEQRWIGRGIE</sequence>
<gene>
    <name evidence="2" type="ORF">SAMN06297387_12825</name>
</gene>
<feature type="region of interest" description="Disordered" evidence="1">
    <location>
        <begin position="44"/>
        <end position="65"/>
    </location>
</feature>
<evidence type="ECO:0000313" key="3">
    <source>
        <dbReference type="Proteomes" id="UP000219072"/>
    </source>
</evidence>
<accession>A0A286E7Y0</accession>
<dbReference type="EMBL" id="OCNE01000028">
    <property type="protein sequence ID" value="SOD66991.1"/>
    <property type="molecule type" value="Genomic_DNA"/>
</dbReference>
<organism evidence="2 3">
    <name type="scientific">Streptomyces zhaozhouensis</name>
    <dbReference type="NCBI Taxonomy" id="1300267"/>
    <lineage>
        <taxon>Bacteria</taxon>
        <taxon>Bacillati</taxon>
        <taxon>Actinomycetota</taxon>
        <taxon>Actinomycetes</taxon>
        <taxon>Kitasatosporales</taxon>
        <taxon>Streptomycetaceae</taxon>
        <taxon>Streptomyces</taxon>
    </lineage>
</organism>
<proteinExistence type="predicted"/>
<keyword evidence="3" id="KW-1185">Reference proteome</keyword>
<name>A0A286E7Y0_9ACTN</name>
<reference evidence="2 3" key="1">
    <citation type="submission" date="2017-09" db="EMBL/GenBank/DDBJ databases">
        <authorList>
            <person name="Ehlers B."/>
            <person name="Leendertz F.H."/>
        </authorList>
    </citation>
    <scope>NUCLEOTIDE SEQUENCE [LARGE SCALE GENOMIC DNA]</scope>
    <source>
        <strain evidence="2 3">CGMCC 4.7095</strain>
    </source>
</reference>